<feature type="transmembrane region" description="Helical" evidence="7">
    <location>
        <begin position="12"/>
        <end position="30"/>
    </location>
</feature>
<evidence type="ECO:0000256" key="6">
    <source>
        <dbReference type="ARBA" id="ARBA00023136"/>
    </source>
</evidence>
<evidence type="ECO:0000256" key="5">
    <source>
        <dbReference type="ARBA" id="ARBA00022989"/>
    </source>
</evidence>
<dbReference type="PANTHER" id="PTHR33778">
    <property type="entry name" value="PROTEIN MGTC"/>
    <property type="match status" value="1"/>
</dbReference>
<feature type="transmembrane region" description="Helical" evidence="7">
    <location>
        <begin position="42"/>
        <end position="62"/>
    </location>
</feature>
<dbReference type="OrthoDB" id="9811198at2"/>
<dbReference type="InterPro" id="IPR049177">
    <property type="entry name" value="MgtC_SapB_SrpB_YhiD_N"/>
</dbReference>
<reference evidence="9 10" key="1">
    <citation type="submission" date="2018-11" db="EMBL/GenBank/DDBJ databases">
        <title>Genomes From Bacteria Associated with the Canine Oral Cavity: a Test Case for Automated Genome-Based Taxonomic Assignment.</title>
        <authorList>
            <person name="Coil D.A."/>
            <person name="Jospin G."/>
            <person name="Darling A.E."/>
            <person name="Wallis C."/>
            <person name="Davis I.J."/>
            <person name="Harris S."/>
            <person name="Eisen J.A."/>
            <person name="Holcombe L.J."/>
            <person name="O'Flynn C."/>
        </authorList>
    </citation>
    <scope>NUCLEOTIDE SEQUENCE [LARGE SCALE GENOMIC DNA]</scope>
    <source>
        <strain evidence="9 10">OH770</strain>
    </source>
</reference>
<feature type="domain" description="MgtC/SapB/SrpB/YhiD N-terminal" evidence="8">
    <location>
        <begin position="17"/>
        <end position="143"/>
    </location>
</feature>
<organism evidence="9 10">
    <name type="scientific">Schaalia canis</name>
    <dbReference type="NCBI Taxonomy" id="100469"/>
    <lineage>
        <taxon>Bacteria</taxon>
        <taxon>Bacillati</taxon>
        <taxon>Actinomycetota</taxon>
        <taxon>Actinomycetes</taxon>
        <taxon>Actinomycetales</taxon>
        <taxon>Actinomycetaceae</taxon>
        <taxon>Schaalia</taxon>
    </lineage>
</organism>
<comment type="subcellular location">
    <subcellularLocation>
        <location evidence="1">Cell membrane</location>
        <topology evidence="1">Multi-pass membrane protein</topology>
    </subcellularLocation>
</comment>
<keyword evidence="3" id="KW-1003">Cell membrane</keyword>
<evidence type="ECO:0000256" key="3">
    <source>
        <dbReference type="ARBA" id="ARBA00022475"/>
    </source>
</evidence>
<feature type="transmembrane region" description="Helical" evidence="7">
    <location>
        <begin position="101"/>
        <end position="119"/>
    </location>
</feature>
<keyword evidence="6 7" id="KW-0472">Membrane</keyword>
<protein>
    <submittedName>
        <fullName evidence="9">MgtC/SapB family protein</fullName>
    </submittedName>
</protein>
<proteinExistence type="inferred from homology"/>
<dbReference type="EMBL" id="RQZF01000001">
    <property type="protein sequence ID" value="RRC96427.1"/>
    <property type="molecule type" value="Genomic_DNA"/>
</dbReference>
<dbReference type="PANTHER" id="PTHR33778:SF1">
    <property type="entry name" value="MAGNESIUM TRANSPORTER YHID-RELATED"/>
    <property type="match status" value="1"/>
</dbReference>
<dbReference type="Pfam" id="PF02308">
    <property type="entry name" value="MgtC"/>
    <property type="match status" value="1"/>
</dbReference>
<dbReference type="Proteomes" id="UP000280444">
    <property type="component" value="Unassembled WGS sequence"/>
</dbReference>
<keyword evidence="4 7" id="KW-0812">Transmembrane</keyword>
<evidence type="ECO:0000313" key="9">
    <source>
        <dbReference type="EMBL" id="RRC96427.1"/>
    </source>
</evidence>
<gene>
    <name evidence="9" type="ORF">EII11_01955</name>
</gene>
<evidence type="ECO:0000313" key="10">
    <source>
        <dbReference type="Proteomes" id="UP000280444"/>
    </source>
</evidence>
<keyword evidence="10" id="KW-1185">Reference proteome</keyword>
<evidence type="ECO:0000256" key="1">
    <source>
        <dbReference type="ARBA" id="ARBA00004651"/>
    </source>
</evidence>
<evidence type="ECO:0000259" key="8">
    <source>
        <dbReference type="Pfam" id="PF02308"/>
    </source>
</evidence>
<dbReference type="AlphaFoldDB" id="A0A3P1SHD7"/>
<dbReference type="InterPro" id="IPR003416">
    <property type="entry name" value="MgtC/SapB/SrpB/YhiD_fam"/>
</dbReference>
<sequence length="234" mass="24987">MPVLAELSPIAQQLLALTVCFLLCTLLGVERQFHHKNAGVKTHVLVGMGACVFTLISAYGFAPLQGGAMATDPARIAAQIVSGIGFIGAGVIFVNNDAVRGLTTAATVWLSAALGMACGAGMFHIAFYALFLHYLVVFAIGPLMNRLPSANRNMRTVIEYESGHGVMHRILATASEQGYTAVVTSTAHIETEEGRGMRVVMKFDGPHPQRQLMSSLAAIPKVHAVDQIDRNDLD</sequence>
<name>A0A3P1SHD7_9ACTO</name>
<comment type="caution">
    <text evidence="9">The sequence shown here is derived from an EMBL/GenBank/DDBJ whole genome shotgun (WGS) entry which is preliminary data.</text>
</comment>
<feature type="transmembrane region" description="Helical" evidence="7">
    <location>
        <begin position="74"/>
        <end position="94"/>
    </location>
</feature>
<keyword evidence="5 7" id="KW-1133">Transmembrane helix</keyword>
<accession>A0A3P1SHD7</accession>
<evidence type="ECO:0000256" key="4">
    <source>
        <dbReference type="ARBA" id="ARBA00022692"/>
    </source>
</evidence>
<comment type="similarity">
    <text evidence="2">Belongs to the MgtC/SapB family.</text>
</comment>
<dbReference type="RefSeq" id="WP_124868003.1">
    <property type="nucleotide sequence ID" value="NZ_RQZF01000001.1"/>
</dbReference>
<dbReference type="GO" id="GO:0005886">
    <property type="term" value="C:plasma membrane"/>
    <property type="evidence" value="ECO:0007669"/>
    <property type="project" value="UniProtKB-SubCell"/>
</dbReference>
<evidence type="ECO:0000256" key="7">
    <source>
        <dbReference type="SAM" id="Phobius"/>
    </source>
</evidence>
<evidence type="ECO:0000256" key="2">
    <source>
        <dbReference type="ARBA" id="ARBA00009298"/>
    </source>
</evidence>
<dbReference type="PRINTS" id="PR01837">
    <property type="entry name" value="MGTCSAPBPROT"/>
</dbReference>